<evidence type="ECO:0000313" key="2">
    <source>
        <dbReference type="EMBL" id="MBH8562271.1"/>
    </source>
</evidence>
<organism evidence="2 3">
    <name type="scientific">Amazonocrinis nigriterrae CENA67</name>
    <dbReference type="NCBI Taxonomy" id="2794033"/>
    <lineage>
        <taxon>Bacteria</taxon>
        <taxon>Bacillati</taxon>
        <taxon>Cyanobacteriota</taxon>
        <taxon>Cyanophyceae</taxon>
        <taxon>Nostocales</taxon>
        <taxon>Nostocaceae</taxon>
        <taxon>Amazonocrinis</taxon>
        <taxon>Amazonocrinis nigriterrae</taxon>
    </lineage>
</organism>
<dbReference type="Proteomes" id="UP000632766">
    <property type="component" value="Unassembled WGS sequence"/>
</dbReference>
<reference evidence="2 3" key="1">
    <citation type="journal article" date="2021" name="Int. J. Syst. Evol. Microbiol.">
        <title>Amazonocrinis nigriterrae gen. nov., sp. nov., Atlanticothrix silvestris gen. nov., sp. nov. and Dendronalium phyllosphericum gen. nov., sp. nov., nostocacean cyanobacteria from Brazilian environments.</title>
        <authorList>
            <person name="Alvarenga D.O."/>
            <person name="Andreote A.P.D."/>
            <person name="Branco L.H.Z."/>
            <person name="Delbaje E."/>
            <person name="Cruz R.B."/>
            <person name="Varani A.M."/>
            <person name="Fiore M.F."/>
        </authorList>
    </citation>
    <scope>NUCLEOTIDE SEQUENCE [LARGE SCALE GENOMIC DNA]</scope>
    <source>
        <strain evidence="2 3">CENA67</strain>
    </source>
</reference>
<protein>
    <submittedName>
        <fullName evidence="2">Uncharacterized protein</fullName>
    </submittedName>
</protein>
<sequence length="204" mass="21945">MCRQSQGRIKHLLFLSSLVISITSIYPTSAHEIKVAADVGATLHMEPNDNPRAGESTQAWFALTRKGGKQIPLSQCDCQLFVYAEPHTPKEPALLEPSLKPVVAERYQGIPGADIIFPKPGIYQLQLSGKPATGANFKPFTFKFEVVVAAGAASNTQKSQDVNNAPTQETNTGLGLIVTALCIILGTGILVFWVKAARKSGKND</sequence>
<evidence type="ECO:0000256" key="1">
    <source>
        <dbReference type="SAM" id="Phobius"/>
    </source>
</evidence>
<evidence type="ECO:0000313" key="3">
    <source>
        <dbReference type="Proteomes" id="UP000632766"/>
    </source>
</evidence>
<keyword evidence="1" id="KW-1133">Transmembrane helix</keyword>
<accession>A0A8J7HMA9</accession>
<feature type="transmembrane region" description="Helical" evidence="1">
    <location>
        <begin position="173"/>
        <end position="194"/>
    </location>
</feature>
<keyword evidence="1" id="KW-0472">Membrane</keyword>
<keyword evidence="1" id="KW-0812">Transmembrane</keyword>
<gene>
    <name evidence="2" type="ORF">I8748_08790</name>
</gene>
<proteinExistence type="predicted"/>
<dbReference type="AlphaFoldDB" id="A0A8J7HMA9"/>
<keyword evidence="3" id="KW-1185">Reference proteome</keyword>
<name>A0A8J7HMA9_9NOST</name>
<dbReference type="EMBL" id="JAECZC010000011">
    <property type="protein sequence ID" value="MBH8562271.1"/>
    <property type="molecule type" value="Genomic_DNA"/>
</dbReference>
<comment type="caution">
    <text evidence="2">The sequence shown here is derived from an EMBL/GenBank/DDBJ whole genome shotgun (WGS) entry which is preliminary data.</text>
</comment>